<evidence type="ECO:0000313" key="3">
    <source>
        <dbReference type="EMBL" id="KAK7466715.1"/>
    </source>
</evidence>
<name>A0ABD0J9P4_9CAEN</name>
<feature type="region of interest" description="Disordered" evidence="1">
    <location>
        <begin position="109"/>
        <end position="142"/>
    </location>
</feature>
<dbReference type="Proteomes" id="UP001519460">
    <property type="component" value="Unassembled WGS sequence"/>
</dbReference>
<protein>
    <recommendedName>
        <fullName evidence="5">Ribosomal protein L7Ae/L30e/S12e/Gadd45 domain-containing protein</fullName>
    </recommendedName>
</protein>
<evidence type="ECO:0000313" key="4">
    <source>
        <dbReference type="Proteomes" id="UP001519460"/>
    </source>
</evidence>
<reference evidence="3 4" key="1">
    <citation type="journal article" date="2023" name="Sci. Data">
        <title>Genome assembly of the Korean intertidal mud-creeper Batillaria attramentaria.</title>
        <authorList>
            <person name="Patra A.K."/>
            <person name="Ho P.T."/>
            <person name="Jun S."/>
            <person name="Lee S.J."/>
            <person name="Kim Y."/>
            <person name="Won Y.J."/>
        </authorList>
    </citation>
    <scope>NUCLEOTIDE SEQUENCE [LARGE SCALE GENOMIC DNA]</scope>
    <source>
        <strain evidence="3">Wonlab-2016</strain>
    </source>
</reference>
<dbReference type="AlphaFoldDB" id="A0ABD0J9P4"/>
<evidence type="ECO:0008006" key="5">
    <source>
        <dbReference type="Google" id="ProtNLM"/>
    </source>
</evidence>
<dbReference type="EMBL" id="JACVVK020000549">
    <property type="protein sequence ID" value="KAK7466715.1"/>
    <property type="molecule type" value="Genomic_DNA"/>
</dbReference>
<keyword evidence="2" id="KW-0732">Signal</keyword>
<keyword evidence="4" id="KW-1185">Reference proteome</keyword>
<organism evidence="3 4">
    <name type="scientific">Batillaria attramentaria</name>
    <dbReference type="NCBI Taxonomy" id="370345"/>
    <lineage>
        <taxon>Eukaryota</taxon>
        <taxon>Metazoa</taxon>
        <taxon>Spiralia</taxon>
        <taxon>Lophotrochozoa</taxon>
        <taxon>Mollusca</taxon>
        <taxon>Gastropoda</taxon>
        <taxon>Caenogastropoda</taxon>
        <taxon>Sorbeoconcha</taxon>
        <taxon>Cerithioidea</taxon>
        <taxon>Batillariidae</taxon>
        <taxon>Batillaria</taxon>
    </lineage>
</organism>
<sequence length="159" mass="16958">MRHVRFSQMVCTLVQPVMSYSTCLGCLVPGQTTRNGTAMTFLCSLTEELAQPKLLVVISDTAAASLRARRLPYAAVCALSSRSVSVAAGVTDASEGIKVLLGMKTDRKAGRGSVPNLHQPYESAMQKDGPEKTRTKAAYPGASWRIQSLAQSPSAKVRG</sequence>
<gene>
    <name evidence="3" type="ORF">BaRGS_00037202</name>
</gene>
<evidence type="ECO:0000256" key="1">
    <source>
        <dbReference type="SAM" id="MobiDB-lite"/>
    </source>
</evidence>
<feature type="signal peptide" evidence="2">
    <location>
        <begin position="1"/>
        <end position="19"/>
    </location>
</feature>
<feature type="chain" id="PRO_5044886176" description="Ribosomal protein L7Ae/L30e/S12e/Gadd45 domain-containing protein" evidence="2">
    <location>
        <begin position="20"/>
        <end position="159"/>
    </location>
</feature>
<proteinExistence type="predicted"/>
<comment type="caution">
    <text evidence="3">The sequence shown here is derived from an EMBL/GenBank/DDBJ whole genome shotgun (WGS) entry which is preliminary data.</text>
</comment>
<evidence type="ECO:0000256" key="2">
    <source>
        <dbReference type="SAM" id="SignalP"/>
    </source>
</evidence>
<accession>A0ABD0J9P4</accession>